<dbReference type="GO" id="GO:0008270">
    <property type="term" value="F:zinc ion binding"/>
    <property type="evidence" value="ECO:0007669"/>
    <property type="project" value="UniProtKB-KW"/>
</dbReference>
<dbReference type="Gene3D" id="3.30.160.60">
    <property type="entry name" value="Classic Zinc Finger"/>
    <property type="match status" value="2"/>
</dbReference>
<gene>
    <name evidence="12" type="ORF">M422DRAFT_38102</name>
</gene>
<dbReference type="OrthoDB" id="6365676at2759"/>
<keyword evidence="3" id="KW-0479">Metal-binding</keyword>
<feature type="domain" description="C2H2-type" evidence="11">
    <location>
        <begin position="109"/>
        <end position="136"/>
    </location>
</feature>
<dbReference type="Proteomes" id="UP000054279">
    <property type="component" value="Unassembled WGS sequence"/>
</dbReference>
<keyword evidence="4" id="KW-0677">Repeat</keyword>
<evidence type="ECO:0000256" key="5">
    <source>
        <dbReference type="ARBA" id="ARBA00022771"/>
    </source>
</evidence>
<name>A0A0C9TY43_SPHS4</name>
<proteinExistence type="inferred from homology"/>
<keyword evidence="8" id="KW-0539">Nucleus</keyword>
<feature type="region of interest" description="Disordered" evidence="10">
    <location>
        <begin position="130"/>
        <end position="165"/>
    </location>
</feature>
<evidence type="ECO:0000256" key="10">
    <source>
        <dbReference type="SAM" id="MobiDB-lite"/>
    </source>
</evidence>
<keyword evidence="5 9" id="KW-0863">Zinc-finger</keyword>
<keyword evidence="6" id="KW-0862">Zinc</keyword>
<evidence type="ECO:0000256" key="4">
    <source>
        <dbReference type="ARBA" id="ARBA00022737"/>
    </source>
</evidence>
<comment type="similarity">
    <text evidence="2">Belongs to the krueppel C2H2-type zinc-finger protein family.</text>
</comment>
<evidence type="ECO:0000256" key="3">
    <source>
        <dbReference type="ARBA" id="ARBA00022723"/>
    </source>
</evidence>
<dbReference type="EMBL" id="KN837358">
    <property type="protein sequence ID" value="KIJ26764.1"/>
    <property type="molecule type" value="Genomic_DNA"/>
</dbReference>
<dbReference type="GO" id="GO:0006357">
    <property type="term" value="P:regulation of transcription by RNA polymerase II"/>
    <property type="evidence" value="ECO:0007669"/>
    <property type="project" value="TreeGrafter"/>
</dbReference>
<organism evidence="12 13">
    <name type="scientific">Sphaerobolus stellatus (strain SS14)</name>
    <dbReference type="NCBI Taxonomy" id="990650"/>
    <lineage>
        <taxon>Eukaryota</taxon>
        <taxon>Fungi</taxon>
        <taxon>Dikarya</taxon>
        <taxon>Basidiomycota</taxon>
        <taxon>Agaricomycotina</taxon>
        <taxon>Agaricomycetes</taxon>
        <taxon>Phallomycetidae</taxon>
        <taxon>Geastrales</taxon>
        <taxon>Sphaerobolaceae</taxon>
        <taxon>Sphaerobolus</taxon>
    </lineage>
</organism>
<evidence type="ECO:0000256" key="8">
    <source>
        <dbReference type="ARBA" id="ARBA00023242"/>
    </source>
</evidence>
<evidence type="ECO:0000259" key="11">
    <source>
        <dbReference type="PROSITE" id="PS50157"/>
    </source>
</evidence>
<dbReference type="GO" id="GO:0000978">
    <property type="term" value="F:RNA polymerase II cis-regulatory region sequence-specific DNA binding"/>
    <property type="evidence" value="ECO:0007669"/>
    <property type="project" value="TreeGrafter"/>
</dbReference>
<comment type="subcellular location">
    <subcellularLocation>
        <location evidence="1">Nucleus</location>
    </subcellularLocation>
</comment>
<evidence type="ECO:0000256" key="6">
    <source>
        <dbReference type="ARBA" id="ARBA00022833"/>
    </source>
</evidence>
<evidence type="ECO:0000256" key="1">
    <source>
        <dbReference type="ARBA" id="ARBA00004123"/>
    </source>
</evidence>
<evidence type="ECO:0000256" key="2">
    <source>
        <dbReference type="ARBA" id="ARBA00006991"/>
    </source>
</evidence>
<evidence type="ECO:0000256" key="9">
    <source>
        <dbReference type="PROSITE-ProRule" id="PRU00042"/>
    </source>
</evidence>
<dbReference type="HOGENOM" id="CLU_1611845_0_0_1"/>
<dbReference type="Pfam" id="PF13465">
    <property type="entry name" value="zf-H2C2_2"/>
    <property type="match status" value="1"/>
</dbReference>
<evidence type="ECO:0000256" key="7">
    <source>
        <dbReference type="ARBA" id="ARBA00023125"/>
    </source>
</evidence>
<feature type="domain" description="C2H2-type" evidence="11">
    <location>
        <begin position="137"/>
        <end position="164"/>
    </location>
</feature>
<sequence length="165" mass="18301">MAEISGTTTSQSLDVEGLPPLKDILGEEMRMVQEHRGHRIETSNPHRPLLTGSAVSPHPSSTAPLPSASHAYHLFKKSRGGLVYRSSSSSDDFNKIQKQEAIVNSTGNFQCSICGWRWPRRAELQNHLKSHTGDKPHKCPDCGKSFTTPSNLVRHRRKHDSAQQG</sequence>
<dbReference type="PROSITE" id="PS50157">
    <property type="entry name" value="ZINC_FINGER_C2H2_2"/>
    <property type="match status" value="2"/>
</dbReference>
<dbReference type="SMART" id="SM00355">
    <property type="entry name" value="ZnF_C2H2"/>
    <property type="match status" value="2"/>
</dbReference>
<evidence type="ECO:0000313" key="12">
    <source>
        <dbReference type="EMBL" id="KIJ26764.1"/>
    </source>
</evidence>
<dbReference type="GO" id="GO:0003700">
    <property type="term" value="F:DNA-binding transcription factor activity"/>
    <property type="evidence" value="ECO:0007669"/>
    <property type="project" value="TreeGrafter"/>
</dbReference>
<feature type="compositionally biased region" description="Basic and acidic residues" evidence="10">
    <location>
        <begin position="130"/>
        <end position="141"/>
    </location>
</feature>
<dbReference type="PANTHER" id="PTHR24404:SF114">
    <property type="entry name" value="KLUMPFUSS, ISOFORM B-RELATED"/>
    <property type="match status" value="1"/>
</dbReference>
<dbReference type="InterPro" id="IPR013087">
    <property type="entry name" value="Znf_C2H2_type"/>
</dbReference>
<keyword evidence="7" id="KW-0238">DNA-binding</keyword>
<dbReference type="AlphaFoldDB" id="A0A0C9TY43"/>
<dbReference type="InterPro" id="IPR050589">
    <property type="entry name" value="Ikaros_C2H2-ZF"/>
</dbReference>
<dbReference type="GO" id="GO:0005634">
    <property type="term" value="C:nucleus"/>
    <property type="evidence" value="ECO:0007669"/>
    <property type="project" value="UniProtKB-SubCell"/>
</dbReference>
<dbReference type="InterPro" id="IPR036236">
    <property type="entry name" value="Znf_C2H2_sf"/>
</dbReference>
<keyword evidence="13" id="KW-1185">Reference proteome</keyword>
<protein>
    <recommendedName>
        <fullName evidence="11">C2H2-type domain-containing protein</fullName>
    </recommendedName>
</protein>
<accession>A0A0C9TY43</accession>
<dbReference type="FunFam" id="3.30.160.60:FF:000785">
    <property type="entry name" value="zinc finger protein 648"/>
    <property type="match status" value="1"/>
</dbReference>
<dbReference type="SUPFAM" id="SSF57667">
    <property type="entry name" value="beta-beta-alpha zinc fingers"/>
    <property type="match status" value="1"/>
</dbReference>
<reference evidence="12 13" key="1">
    <citation type="submission" date="2014-06" db="EMBL/GenBank/DDBJ databases">
        <title>Evolutionary Origins and Diversification of the Mycorrhizal Mutualists.</title>
        <authorList>
            <consortium name="DOE Joint Genome Institute"/>
            <consortium name="Mycorrhizal Genomics Consortium"/>
            <person name="Kohler A."/>
            <person name="Kuo A."/>
            <person name="Nagy L.G."/>
            <person name="Floudas D."/>
            <person name="Copeland A."/>
            <person name="Barry K.W."/>
            <person name="Cichocki N."/>
            <person name="Veneault-Fourrey C."/>
            <person name="LaButti K."/>
            <person name="Lindquist E.A."/>
            <person name="Lipzen A."/>
            <person name="Lundell T."/>
            <person name="Morin E."/>
            <person name="Murat C."/>
            <person name="Riley R."/>
            <person name="Ohm R."/>
            <person name="Sun H."/>
            <person name="Tunlid A."/>
            <person name="Henrissat B."/>
            <person name="Grigoriev I.V."/>
            <person name="Hibbett D.S."/>
            <person name="Martin F."/>
        </authorList>
    </citation>
    <scope>NUCLEOTIDE SEQUENCE [LARGE SCALE GENOMIC DNA]</scope>
    <source>
        <strain evidence="12 13">SS14</strain>
    </source>
</reference>
<evidence type="ECO:0000313" key="13">
    <source>
        <dbReference type="Proteomes" id="UP000054279"/>
    </source>
</evidence>
<dbReference type="PROSITE" id="PS00028">
    <property type="entry name" value="ZINC_FINGER_C2H2_1"/>
    <property type="match status" value="2"/>
</dbReference>
<dbReference type="PANTHER" id="PTHR24404">
    <property type="entry name" value="ZINC FINGER PROTEIN"/>
    <property type="match status" value="1"/>
</dbReference>